<comment type="caution">
    <text evidence="1">The sequence shown here is derived from an EMBL/GenBank/DDBJ whole genome shotgun (WGS) entry which is preliminary data.</text>
</comment>
<evidence type="ECO:0000313" key="1">
    <source>
        <dbReference type="EMBL" id="KAI0046011.1"/>
    </source>
</evidence>
<evidence type="ECO:0000313" key="2">
    <source>
        <dbReference type="Proteomes" id="UP000814033"/>
    </source>
</evidence>
<reference evidence="1" key="1">
    <citation type="submission" date="2021-02" db="EMBL/GenBank/DDBJ databases">
        <authorList>
            <consortium name="DOE Joint Genome Institute"/>
            <person name="Ahrendt S."/>
            <person name="Looney B.P."/>
            <person name="Miyauchi S."/>
            <person name="Morin E."/>
            <person name="Drula E."/>
            <person name="Courty P.E."/>
            <person name="Chicoki N."/>
            <person name="Fauchery L."/>
            <person name="Kohler A."/>
            <person name="Kuo A."/>
            <person name="Labutti K."/>
            <person name="Pangilinan J."/>
            <person name="Lipzen A."/>
            <person name="Riley R."/>
            <person name="Andreopoulos W."/>
            <person name="He G."/>
            <person name="Johnson J."/>
            <person name="Barry K.W."/>
            <person name="Grigoriev I.V."/>
            <person name="Nagy L."/>
            <person name="Hibbett D."/>
            <person name="Henrissat B."/>
            <person name="Matheny P.B."/>
            <person name="Labbe J."/>
            <person name="Martin F."/>
        </authorList>
    </citation>
    <scope>NUCLEOTIDE SEQUENCE</scope>
    <source>
        <strain evidence="1">FP105234-sp</strain>
    </source>
</reference>
<sequence>MATNLYEELDVARDASPEEIRKAYRKRALETHPDRVADADKERATEEFRKLGAAYEVLKDPTKRQEYDTAGVWPPPQAQYEHPGAADERAHRHYRRNHRGPAYDDYPSGPTYADHGRHRERDHPWPQAEFFFMDPFRLFEETFADMFNDPFFSNTLPRRHHSRRMRPLDPYAGMPTFVGPPFTINGMGVSMGMGPGFPEFVNMPSTSTHRVRSVTSQFVGMPDGRWVSESHMTRTINGVTESVWQRTDAEGNEHSTFTAKDGRERTYINGVEQKPRSKNHSPTHLSPPPIPIPISPRSHRSSSRHYAHSAAPSPTHSNHSPTHMNGPPMPHLPHLPEQQSHRSHSQPYAGNHYARSSLEPPPPYTPPPPRERRERRHSQEASSPQSRSWGRKW</sequence>
<proteinExistence type="predicted"/>
<dbReference type="EMBL" id="MU275936">
    <property type="protein sequence ID" value="KAI0046011.1"/>
    <property type="molecule type" value="Genomic_DNA"/>
</dbReference>
<name>A0ACB8RQL3_9AGAM</name>
<dbReference type="Proteomes" id="UP000814033">
    <property type="component" value="Unassembled WGS sequence"/>
</dbReference>
<reference evidence="1" key="2">
    <citation type="journal article" date="2022" name="New Phytol.">
        <title>Evolutionary transition to the ectomycorrhizal habit in the genomes of a hyperdiverse lineage of mushroom-forming fungi.</title>
        <authorList>
            <person name="Looney B."/>
            <person name="Miyauchi S."/>
            <person name="Morin E."/>
            <person name="Drula E."/>
            <person name="Courty P.E."/>
            <person name="Kohler A."/>
            <person name="Kuo A."/>
            <person name="LaButti K."/>
            <person name="Pangilinan J."/>
            <person name="Lipzen A."/>
            <person name="Riley R."/>
            <person name="Andreopoulos W."/>
            <person name="He G."/>
            <person name="Johnson J."/>
            <person name="Nolan M."/>
            <person name="Tritt A."/>
            <person name="Barry K.W."/>
            <person name="Grigoriev I.V."/>
            <person name="Nagy L.G."/>
            <person name="Hibbett D."/>
            <person name="Henrissat B."/>
            <person name="Matheny P.B."/>
            <person name="Labbe J."/>
            <person name="Martin F.M."/>
        </authorList>
    </citation>
    <scope>NUCLEOTIDE SEQUENCE</scope>
    <source>
        <strain evidence="1">FP105234-sp</strain>
    </source>
</reference>
<gene>
    <name evidence="1" type="ORF">FA95DRAFT_1423653</name>
</gene>
<protein>
    <submittedName>
        <fullName evidence="1">DnaJ-domain-containing protein</fullName>
    </submittedName>
</protein>
<accession>A0ACB8RQL3</accession>
<keyword evidence="2" id="KW-1185">Reference proteome</keyword>
<organism evidence="1 2">
    <name type="scientific">Auriscalpium vulgare</name>
    <dbReference type="NCBI Taxonomy" id="40419"/>
    <lineage>
        <taxon>Eukaryota</taxon>
        <taxon>Fungi</taxon>
        <taxon>Dikarya</taxon>
        <taxon>Basidiomycota</taxon>
        <taxon>Agaricomycotina</taxon>
        <taxon>Agaricomycetes</taxon>
        <taxon>Russulales</taxon>
        <taxon>Auriscalpiaceae</taxon>
        <taxon>Auriscalpium</taxon>
    </lineage>
</organism>